<dbReference type="Proteomes" id="UP001242811">
    <property type="component" value="Unassembled WGS sequence"/>
</dbReference>
<keyword evidence="2" id="KW-1185">Reference proteome</keyword>
<sequence>MNAIYVNSANSEFHTRFVENRVWQAFGIRTGSDMMGNIDLMIYIRQLVWRITGWEKQKKRKPQQLGHLL</sequence>
<comment type="caution">
    <text evidence="1">The sequence shown here is derived from an EMBL/GenBank/DDBJ whole genome shotgun (WGS) entry which is preliminary data.</text>
</comment>
<dbReference type="EMBL" id="JAUSWA010000028">
    <property type="protein sequence ID" value="MDQ0495907.1"/>
    <property type="molecule type" value="Genomic_DNA"/>
</dbReference>
<name>A0ABU0L3P9_9BACL</name>
<gene>
    <name evidence="1" type="ORF">QOZ95_004090</name>
</gene>
<evidence type="ECO:0000313" key="2">
    <source>
        <dbReference type="Proteomes" id="UP001242811"/>
    </source>
</evidence>
<accession>A0ABU0L3P9</accession>
<organism evidence="1 2">
    <name type="scientific">Paenibacillus brasilensis</name>
    <dbReference type="NCBI Taxonomy" id="128574"/>
    <lineage>
        <taxon>Bacteria</taxon>
        <taxon>Bacillati</taxon>
        <taxon>Bacillota</taxon>
        <taxon>Bacilli</taxon>
        <taxon>Bacillales</taxon>
        <taxon>Paenibacillaceae</taxon>
        <taxon>Paenibacillus</taxon>
    </lineage>
</organism>
<evidence type="ECO:0000313" key="1">
    <source>
        <dbReference type="EMBL" id="MDQ0495907.1"/>
    </source>
</evidence>
<protein>
    <submittedName>
        <fullName evidence="1">Uncharacterized protein</fullName>
    </submittedName>
</protein>
<proteinExistence type="predicted"/>
<reference evidence="1 2" key="1">
    <citation type="submission" date="2023-07" db="EMBL/GenBank/DDBJ databases">
        <title>Genomic Encyclopedia of Type Strains, Phase IV (KMG-IV): sequencing the most valuable type-strain genomes for metagenomic binning, comparative biology and taxonomic classification.</title>
        <authorList>
            <person name="Goeker M."/>
        </authorList>
    </citation>
    <scope>NUCLEOTIDE SEQUENCE [LARGE SCALE GENOMIC DNA]</scope>
    <source>
        <strain evidence="1 2">DSM 14914</strain>
    </source>
</reference>